<dbReference type="OrthoDB" id="204058at2759"/>
<comment type="caution">
    <text evidence="5">The sequence shown here is derived from an EMBL/GenBank/DDBJ whole genome shotgun (WGS) entry which is preliminary data.</text>
</comment>
<keyword evidence="2" id="KW-0418">Kinase</keyword>
<reference evidence="5" key="1">
    <citation type="journal article" date="2020" name="Fungal Divers.">
        <title>Resolving the Mortierellaceae phylogeny through synthesis of multi-gene phylogenetics and phylogenomics.</title>
        <authorList>
            <person name="Vandepol N."/>
            <person name="Liber J."/>
            <person name="Desiro A."/>
            <person name="Na H."/>
            <person name="Kennedy M."/>
            <person name="Barry K."/>
            <person name="Grigoriev I.V."/>
            <person name="Miller A.N."/>
            <person name="O'Donnell K."/>
            <person name="Stajich J.E."/>
            <person name="Bonito G."/>
        </authorList>
    </citation>
    <scope>NUCLEOTIDE SEQUENCE</scope>
    <source>
        <strain evidence="5">KOD948</strain>
    </source>
</reference>
<feature type="compositionally biased region" description="Basic and acidic residues" evidence="3">
    <location>
        <begin position="69"/>
        <end position="82"/>
    </location>
</feature>
<dbReference type="InterPro" id="IPR052562">
    <property type="entry name" value="Ketohexokinase-related"/>
</dbReference>
<feature type="region of interest" description="Disordered" evidence="3">
    <location>
        <begin position="68"/>
        <end position="88"/>
    </location>
</feature>
<dbReference type="SUPFAM" id="SSF53613">
    <property type="entry name" value="Ribokinase-like"/>
    <property type="match status" value="1"/>
</dbReference>
<dbReference type="PANTHER" id="PTHR42774:SF3">
    <property type="entry name" value="KETOHEXOKINASE"/>
    <property type="match status" value="1"/>
</dbReference>
<dbReference type="GO" id="GO:0016301">
    <property type="term" value="F:kinase activity"/>
    <property type="evidence" value="ECO:0007669"/>
    <property type="project" value="UniProtKB-KW"/>
</dbReference>
<accession>A0A9P6Q068</accession>
<evidence type="ECO:0000256" key="1">
    <source>
        <dbReference type="ARBA" id="ARBA00022679"/>
    </source>
</evidence>
<dbReference type="Proteomes" id="UP000726737">
    <property type="component" value="Unassembled WGS sequence"/>
</dbReference>
<dbReference type="InterPro" id="IPR002173">
    <property type="entry name" value="Carboh/pur_kinase_PfkB_CS"/>
</dbReference>
<evidence type="ECO:0000259" key="4">
    <source>
        <dbReference type="Pfam" id="PF00294"/>
    </source>
</evidence>
<dbReference type="InterPro" id="IPR011611">
    <property type="entry name" value="PfkB_dom"/>
</dbReference>
<feature type="compositionally biased region" description="Low complexity" evidence="3">
    <location>
        <begin position="8"/>
        <end position="26"/>
    </location>
</feature>
<protein>
    <recommendedName>
        <fullName evidence="4">Carbohydrate kinase PfkB domain-containing protein</fullName>
    </recommendedName>
</protein>
<dbReference type="Pfam" id="PF00294">
    <property type="entry name" value="PfkB"/>
    <property type="match status" value="1"/>
</dbReference>
<feature type="region of interest" description="Disordered" evidence="3">
    <location>
        <begin position="1"/>
        <end position="32"/>
    </location>
</feature>
<evidence type="ECO:0000256" key="3">
    <source>
        <dbReference type="SAM" id="MobiDB-lite"/>
    </source>
</evidence>
<keyword evidence="1" id="KW-0808">Transferase</keyword>
<organism evidence="5 6">
    <name type="scientific">Mortierella polycephala</name>
    <dbReference type="NCBI Taxonomy" id="41804"/>
    <lineage>
        <taxon>Eukaryota</taxon>
        <taxon>Fungi</taxon>
        <taxon>Fungi incertae sedis</taxon>
        <taxon>Mucoromycota</taxon>
        <taxon>Mortierellomycotina</taxon>
        <taxon>Mortierellomycetes</taxon>
        <taxon>Mortierellales</taxon>
        <taxon>Mortierellaceae</taxon>
        <taxon>Mortierella</taxon>
    </lineage>
</organism>
<dbReference type="PANTHER" id="PTHR42774">
    <property type="entry name" value="PHOSPHOTRANSFERASE SYSTEM TRANSPORT PROTEIN"/>
    <property type="match status" value="1"/>
</dbReference>
<dbReference type="InterPro" id="IPR029056">
    <property type="entry name" value="Ribokinase-like"/>
</dbReference>
<dbReference type="Gene3D" id="3.40.1190.20">
    <property type="match status" value="1"/>
</dbReference>
<evidence type="ECO:0000256" key="2">
    <source>
        <dbReference type="ARBA" id="ARBA00022777"/>
    </source>
</evidence>
<feature type="domain" description="Carbohydrate kinase PfkB" evidence="4">
    <location>
        <begin position="57"/>
        <end position="353"/>
    </location>
</feature>
<gene>
    <name evidence="5" type="ORF">BG011_004742</name>
</gene>
<dbReference type="AlphaFoldDB" id="A0A9P6Q068"/>
<name>A0A9P6Q068_9FUNG</name>
<evidence type="ECO:0000313" key="6">
    <source>
        <dbReference type="Proteomes" id="UP000726737"/>
    </source>
</evidence>
<evidence type="ECO:0000313" key="5">
    <source>
        <dbReference type="EMBL" id="KAG0256108.1"/>
    </source>
</evidence>
<dbReference type="EMBL" id="JAAAJA010000316">
    <property type="protein sequence ID" value="KAG0256108.1"/>
    <property type="molecule type" value="Genomic_DNA"/>
</dbReference>
<proteinExistence type="predicted"/>
<sequence>MFKLHSKASSATSSTTSFSATSSGNSGHSGGSGGGANGFGVSHGPRIGIFLAGATYLDTIMHVNSFPSEDTKQRAERVEQRRGGNAANTAEVLGQDPKAKVWYMSSMPSPVASKVLLKALEDSNVKTDACVYHTSQHAPPQAYIISANNSQTRTIISHSTLPDLTLEDFIKKFDMACMKAVSDIVEISCPFRWIHFEGRGPEVYKMIEYVESFYLRQGWRHKLTISVEFEKGDRPGIKNLLQQADVCFFSKLYAETLGFDRPEDFLSSIGDYCKPTATLFCCWGAQGAVGLHLESRTRFSSSAGKVDMVVDPVGAGDTFIAGIILALGVRGYDIGRGVRFACELASHKCGQYGFKRVLRSLSMDMSRT</sequence>
<keyword evidence="6" id="KW-1185">Reference proteome</keyword>
<dbReference type="PROSITE" id="PS00584">
    <property type="entry name" value="PFKB_KINASES_2"/>
    <property type="match status" value="1"/>
</dbReference>